<dbReference type="Pfam" id="PF00583">
    <property type="entry name" value="Acetyltransf_1"/>
    <property type="match status" value="1"/>
</dbReference>
<proteinExistence type="predicted"/>
<evidence type="ECO:0000313" key="4">
    <source>
        <dbReference type="Proteomes" id="UP001595637"/>
    </source>
</evidence>
<dbReference type="PANTHER" id="PTHR13947:SF37">
    <property type="entry name" value="LD18367P"/>
    <property type="match status" value="1"/>
</dbReference>
<dbReference type="Gene3D" id="3.40.630.30">
    <property type="match status" value="1"/>
</dbReference>
<organism evidence="3 4">
    <name type="scientific">Salinicoccus sesuvii</name>
    <dbReference type="NCBI Taxonomy" id="868281"/>
    <lineage>
        <taxon>Bacteria</taxon>
        <taxon>Bacillati</taxon>
        <taxon>Bacillota</taxon>
        <taxon>Bacilli</taxon>
        <taxon>Bacillales</taxon>
        <taxon>Staphylococcaceae</taxon>
        <taxon>Salinicoccus</taxon>
    </lineage>
</organism>
<accession>A0ABV7N698</accession>
<feature type="domain" description="N-acetyltransferase" evidence="2">
    <location>
        <begin position="7"/>
        <end position="142"/>
    </location>
</feature>
<reference evidence="4" key="1">
    <citation type="journal article" date="2019" name="Int. J. Syst. Evol. Microbiol.">
        <title>The Global Catalogue of Microorganisms (GCM) 10K type strain sequencing project: providing services to taxonomists for standard genome sequencing and annotation.</title>
        <authorList>
            <consortium name="The Broad Institute Genomics Platform"/>
            <consortium name="The Broad Institute Genome Sequencing Center for Infectious Disease"/>
            <person name="Wu L."/>
            <person name="Ma J."/>
        </authorList>
    </citation>
    <scope>NUCLEOTIDE SEQUENCE [LARGE SCALE GENOMIC DNA]</scope>
    <source>
        <strain evidence="4">CCM 7756</strain>
    </source>
</reference>
<dbReference type="EC" id="2.3.1.-" evidence="3"/>
<dbReference type="CDD" id="cd04301">
    <property type="entry name" value="NAT_SF"/>
    <property type="match status" value="1"/>
</dbReference>
<dbReference type="RefSeq" id="WP_380656999.1">
    <property type="nucleotide sequence ID" value="NZ_JBHRVQ010000001.1"/>
</dbReference>
<keyword evidence="1 3" id="KW-0808">Transferase</keyword>
<dbReference type="SUPFAM" id="SSF55729">
    <property type="entry name" value="Acyl-CoA N-acyltransferases (Nat)"/>
    <property type="match status" value="1"/>
</dbReference>
<comment type="caution">
    <text evidence="3">The sequence shown here is derived from an EMBL/GenBank/DDBJ whole genome shotgun (WGS) entry which is preliminary data.</text>
</comment>
<evidence type="ECO:0000259" key="2">
    <source>
        <dbReference type="PROSITE" id="PS51186"/>
    </source>
</evidence>
<gene>
    <name evidence="3" type="ORF">ACFOEO_05225</name>
</gene>
<name>A0ABV7N698_9STAP</name>
<dbReference type="InterPro" id="IPR016181">
    <property type="entry name" value="Acyl_CoA_acyltransferase"/>
</dbReference>
<evidence type="ECO:0000256" key="1">
    <source>
        <dbReference type="ARBA" id="ARBA00022679"/>
    </source>
</evidence>
<dbReference type="InterPro" id="IPR050769">
    <property type="entry name" value="NAT_camello-type"/>
</dbReference>
<dbReference type="PANTHER" id="PTHR13947">
    <property type="entry name" value="GNAT FAMILY N-ACETYLTRANSFERASE"/>
    <property type="match status" value="1"/>
</dbReference>
<evidence type="ECO:0000313" key="3">
    <source>
        <dbReference type="EMBL" id="MFC3388003.1"/>
    </source>
</evidence>
<keyword evidence="4" id="KW-1185">Reference proteome</keyword>
<dbReference type="InterPro" id="IPR000182">
    <property type="entry name" value="GNAT_dom"/>
</dbReference>
<keyword evidence="3" id="KW-0012">Acyltransferase</keyword>
<dbReference type="PROSITE" id="PS51186">
    <property type="entry name" value="GNAT"/>
    <property type="match status" value="1"/>
</dbReference>
<sequence length="156" mass="17775">MNLGTDLHIRQIKEIEETPMALLTLADPSEQQVQSYLAKSDCYVAEIEGETVGVYVAGEISKDTIEIYNIAVKETFQGQGIGKYLLMDGVDRYRRAGYKMIEIGTGNSSIGQLALYQKVGFRMDRVIPDFFTDNYETHIYENGIWCRDMIRLKCQL</sequence>
<dbReference type="EMBL" id="JBHRVQ010000001">
    <property type="protein sequence ID" value="MFC3388003.1"/>
    <property type="molecule type" value="Genomic_DNA"/>
</dbReference>
<dbReference type="GO" id="GO:0016746">
    <property type="term" value="F:acyltransferase activity"/>
    <property type="evidence" value="ECO:0007669"/>
    <property type="project" value="UniProtKB-KW"/>
</dbReference>
<protein>
    <submittedName>
        <fullName evidence="3">GNAT family N-acetyltransferase</fullName>
        <ecNumber evidence="3">2.3.1.-</ecNumber>
    </submittedName>
</protein>
<dbReference type="Proteomes" id="UP001595637">
    <property type="component" value="Unassembled WGS sequence"/>
</dbReference>